<keyword evidence="1" id="KW-0732">Signal</keyword>
<evidence type="ECO:0000313" key="2">
    <source>
        <dbReference type="EMBL" id="MDR7088699.1"/>
    </source>
</evidence>
<protein>
    <submittedName>
        <fullName evidence="2">Uncharacterized protein</fullName>
    </submittedName>
</protein>
<evidence type="ECO:0000313" key="3">
    <source>
        <dbReference type="Proteomes" id="UP001253595"/>
    </source>
</evidence>
<dbReference type="RefSeq" id="WP_310068658.1">
    <property type="nucleotide sequence ID" value="NZ_JAVDVX010000001.1"/>
</dbReference>
<comment type="caution">
    <text evidence="2">The sequence shown here is derived from an EMBL/GenBank/DDBJ whole genome shotgun (WGS) entry which is preliminary data.</text>
</comment>
<organism evidence="2 3">
    <name type="scientific">Cellvibrio fibrivorans</name>
    <dbReference type="NCBI Taxonomy" id="126350"/>
    <lineage>
        <taxon>Bacteria</taxon>
        <taxon>Pseudomonadati</taxon>
        <taxon>Pseudomonadota</taxon>
        <taxon>Gammaproteobacteria</taxon>
        <taxon>Cellvibrionales</taxon>
        <taxon>Cellvibrionaceae</taxon>
        <taxon>Cellvibrio</taxon>
    </lineage>
</organism>
<dbReference type="Proteomes" id="UP001253595">
    <property type="component" value="Unassembled WGS sequence"/>
</dbReference>
<feature type="chain" id="PRO_5045174306" evidence="1">
    <location>
        <begin position="23"/>
        <end position="465"/>
    </location>
</feature>
<gene>
    <name evidence="2" type="ORF">J2X05_000702</name>
</gene>
<feature type="signal peptide" evidence="1">
    <location>
        <begin position="1"/>
        <end position="22"/>
    </location>
</feature>
<keyword evidence="3" id="KW-1185">Reference proteome</keyword>
<accession>A0ABU1UU36</accession>
<name>A0ABU1UU36_9GAMM</name>
<dbReference type="EMBL" id="JAVDVX010000001">
    <property type="protein sequence ID" value="MDR7088699.1"/>
    <property type="molecule type" value="Genomic_DNA"/>
</dbReference>
<proteinExistence type="predicted"/>
<reference evidence="2 3" key="1">
    <citation type="submission" date="2023-07" db="EMBL/GenBank/DDBJ databases">
        <title>Sorghum-associated microbial communities from plants grown in Nebraska, USA.</title>
        <authorList>
            <person name="Schachtman D."/>
        </authorList>
    </citation>
    <scope>NUCLEOTIDE SEQUENCE [LARGE SCALE GENOMIC DNA]</scope>
    <source>
        <strain evidence="2 3">BE190</strain>
    </source>
</reference>
<sequence>MVSKKLLSAAIAAAFISVPAFAQINLDADTGAVKFAKEAVVDANEDAGMLTVAAAGGNLDVTAEIGSGVSAANQIYVRFDLTNGAFVNAVSAGDLTVTGPVNAPSVQVQSGGAAGQSYVIFQITADADPVAGPIDQDDVLALAIADLEISTSAGVSAKYAAYDTPASAVNQVAANQLATSTYANAITVVNALSSVFTAGTTATAEVAEDFTEFLAASLSETLGSVEFVVDTTVLLPDSSTITALTDVVDSASDLVVAGDLSFGDFELDGCAIDSDTGSLEDGGDCVVTDFSINTAYDFSVTVDGSTTIIPGEYTASVDYVKLATGLFNPVDGSGVVGNIARNGTSVKVPFVNINPAFNQKIIIINRGTNAVPLTISDLIADVQTTGFALTTTGASTISLPAGKQTVLSSVDLFQVDPASVSKKGAATLNIAAPMGKIDVLFQTTNADGAQNTIILQTDGKKFGGN</sequence>
<evidence type="ECO:0000256" key="1">
    <source>
        <dbReference type="SAM" id="SignalP"/>
    </source>
</evidence>